<dbReference type="InterPro" id="IPR000594">
    <property type="entry name" value="ThiF_NAD_FAD-bd"/>
</dbReference>
<dbReference type="VEuPathDB" id="PiroplasmaDB:TOT_010000569"/>
<keyword evidence="1" id="KW-0436">Ligase</keyword>
<accession>J4CCB6</accession>
<reference evidence="5 6" key="1">
    <citation type="journal article" date="2012" name="MBio">
        <title>Comparative genome analysis of three eukaryotic parasites with differing abilities to transform leukocytes reveals key mediators of Theileria-induced leukocyte transformation.</title>
        <authorList>
            <person name="Hayashida K."/>
            <person name="Hara Y."/>
            <person name="Abe T."/>
            <person name="Yamasaki C."/>
            <person name="Toyoda A."/>
            <person name="Kosuge T."/>
            <person name="Suzuki Y."/>
            <person name="Sato Y."/>
            <person name="Kawashima S."/>
            <person name="Katayama T."/>
            <person name="Wakaguri H."/>
            <person name="Inoue N."/>
            <person name="Homma K."/>
            <person name="Tada-Umezaki M."/>
            <person name="Yagi Y."/>
            <person name="Fujii Y."/>
            <person name="Habara T."/>
            <person name="Kanehisa M."/>
            <person name="Watanabe H."/>
            <person name="Ito K."/>
            <person name="Gojobori T."/>
            <person name="Sugawara H."/>
            <person name="Imanishi T."/>
            <person name="Weir W."/>
            <person name="Gardner M."/>
            <person name="Pain A."/>
            <person name="Shiels B."/>
            <person name="Hattori M."/>
            <person name="Nene V."/>
            <person name="Sugimoto C."/>
        </authorList>
    </citation>
    <scope>NUCLEOTIDE SEQUENCE [LARGE SCALE GENOMIC DNA]</scope>
    <source>
        <strain evidence="5 6">Shintoku</strain>
    </source>
</reference>
<comment type="similarity">
    <text evidence="1">Belongs to the ubiquitin-activating E1 family. UBA3 subfamily.</text>
</comment>
<feature type="domain" description="THIF-type NAD/FAD binding fold" evidence="4">
    <location>
        <begin position="176"/>
        <end position="233"/>
    </location>
</feature>
<name>J4CCB6_THEOR</name>
<gene>
    <name evidence="5" type="ORF">TOT_010000569</name>
</gene>
<dbReference type="AlphaFoldDB" id="J4CCB6"/>
<dbReference type="GO" id="GO:0019781">
    <property type="term" value="F:NEDD8 activating enzyme activity"/>
    <property type="evidence" value="ECO:0007669"/>
    <property type="project" value="UniProtKB-UniRule"/>
</dbReference>
<keyword evidence="1" id="KW-0547">Nucleotide-binding</keyword>
<keyword evidence="1" id="KW-0067">ATP-binding</keyword>
<proteinExistence type="inferred from homology"/>
<dbReference type="eggNOG" id="KOG2015">
    <property type="taxonomic scope" value="Eukaryota"/>
</dbReference>
<dbReference type="EC" id="6.2.1.64" evidence="1"/>
<evidence type="ECO:0000313" key="5">
    <source>
        <dbReference type="EMBL" id="BAM39107.1"/>
    </source>
</evidence>
<dbReference type="GO" id="GO:0005634">
    <property type="term" value="C:nucleus"/>
    <property type="evidence" value="ECO:0007669"/>
    <property type="project" value="TreeGrafter"/>
</dbReference>
<feature type="region of interest" description="Disordered" evidence="2">
    <location>
        <begin position="270"/>
        <end position="299"/>
    </location>
</feature>
<dbReference type="PANTHER" id="PTHR10953">
    <property type="entry name" value="UBIQUITIN-ACTIVATING ENZYME E1"/>
    <property type="match status" value="1"/>
</dbReference>
<evidence type="ECO:0000256" key="3">
    <source>
        <dbReference type="SAM" id="Phobius"/>
    </source>
</evidence>
<dbReference type="GO" id="GO:0045116">
    <property type="term" value="P:protein neddylation"/>
    <property type="evidence" value="ECO:0007669"/>
    <property type="project" value="UniProtKB-UniRule"/>
</dbReference>
<comment type="function">
    <text evidence="1">Catalytic subunit of the dimeric E1 enzyme, which activates NEDD8.</text>
</comment>
<evidence type="ECO:0000256" key="1">
    <source>
        <dbReference type="RuleBase" id="RU368009"/>
    </source>
</evidence>
<dbReference type="STRING" id="869250.J4CCB6"/>
<keyword evidence="3" id="KW-0472">Membrane</keyword>
<dbReference type="EMBL" id="AP011946">
    <property type="protein sequence ID" value="BAM39107.1"/>
    <property type="molecule type" value="Genomic_DNA"/>
</dbReference>
<keyword evidence="3" id="KW-0812">Transmembrane</keyword>
<dbReference type="PANTHER" id="PTHR10953:SF6">
    <property type="entry name" value="NEDD8-ACTIVATING ENZYME E1 CATALYTIC SUBUNIT"/>
    <property type="match status" value="1"/>
</dbReference>
<dbReference type="GO" id="GO:0005737">
    <property type="term" value="C:cytoplasm"/>
    <property type="evidence" value="ECO:0007669"/>
    <property type="project" value="TreeGrafter"/>
</dbReference>
<dbReference type="OrthoDB" id="10255449at2759"/>
<sequence>MAFSPQAVELVLTKLGPLAFRPFVQGPRGCTSLAMCESGTVLQSIFDHPAEAFAPLVTPLAALPFACYLGATSNWYGHSVAAVGLLPWQLLFNSLVFYGFLPFYKFKLDWFKQTCFYGSSGSSRCYPNFPYIIELMKLSQQRMLNHLTSNFLQFKRQYLHACSLSFLAICIYIALVGCELVKSLVLNGFKRISVVDHDRITLSNLNRQFLFRPCDVNKFKAQVVCEYLNRYALAADSITTSCPGGTTDTTADSRMTFSQAAWDDGAPTQCAGRSLDHSPGPLERRPASPANSHEGTSAPIGDEPISAKCYCCKVQQLELETLSQFDVVFSAVDSVTARRWLNWALFQIVDRKQQPGGPSRPDSTSQADLGTRDPAGREIRRCSRTVLIDGGSQGLYGHVRVVSPFSTPCVECTLGMFSPEPPLPCLLTALRTPEDCVRHALSLQLEAPPDHASDAHQVGPELLLDRVYECSRELAEVNRIAGVTRDLVDRICNRSTPNVATTNSVVASLMVNALLTRIRDGATADNFYFYTGRCSTGLTKFSLEPDVACTVCGSECMDLKTSRRTTLRELLSTLSLRLNSEDLNLLSDEVAIAYTGTIYLGAPASLRDAYRHRLDTRLSDIVAGSCKIYVTSSTGRTTWVVNLTFTYD</sequence>
<evidence type="ECO:0000256" key="2">
    <source>
        <dbReference type="SAM" id="MobiDB-lite"/>
    </source>
</evidence>
<feature type="domain" description="THIF-type NAD/FAD binding fold" evidence="4">
    <location>
        <begin position="319"/>
        <end position="532"/>
    </location>
</feature>
<dbReference type="UniPathway" id="UPA00885"/>
<dbReference type="Pfam" id="PF00899">
    <property type="entry name" value="ThiF"/>
    <property type="match status" value="2"/>
</dbReference>
<keyword evidence="3" id="KW-1133">Transmembrane helix</keyword>
<feature type="transmembrane region" description="Helical" evidence="3">
    <location>
        <begin position="158"/>
        <end position="181"/>
    </location>
</feature>
<evidence type="ECO:0000259" key="4">
    <source>
        <dbReference type="Pfam" id="PF00899"/>
    </source>
</evidence>
<feature type="region of interest" description="Disordered" evidence="2">
    <location>
        <begin position="352"/>
        <end position="375"/>
    </location>
</feature>
<dbReference type="GO" id="GO:0005524">
    <property type="term" value="F:ATP binding"/>
    <property type="evidence" value="ECO:0007669"/>
    <property type="project" value="UniProtKB-UniRule"/>
</dbReference>
<dbReference type="InterPro" id="IPR045886">
    <property type="entry name" value="ThiF/MoeB/HesA"/>
</dbReference>
<keyword evidence="6" id="KW-1185">Reference proteome</keyword>
<dbReference type="SUPFAM" id="SSF69572">
    <property type="entry name" value="Activating enzymes of the ubiquitin-like proteins"/>
    <property type="match status" value="2"/>
</dbReference>
<dbReference type="KEGG" id="tot:TOT_010000569"/>
<comment type="pathway">
    <text evidence="1">Protein modification; protein neddylation.</text>
</comment>
<dbReference type="RefSeq" id="XP_009689408.1">
    <property type="nucleotide sequence ID" value="XM_009691113.1"/>
</dbReference>
<keyword evidence="1" id="KW-0833">Ubl conjugation pathway</keyword>
<dbReference type="Gene3D" id="3.40.50.720">
    <property type="entry name" value="NAD(P)-binding Rossmann-like Domain"/>
    <property type="match status" value="1"/>
</dbReference>
<dbReference type="GeneID" id="20713468"/>
<dbReference type="InterPro" id="IPR035985">
    <property type="entry name" value="Ubiquitin-activating_enz"/>
</dbReference>
<feature type="transmembrane region" description="Helical" evidence="3">
    <location>
        <begin position="80"/>
        <end position="101"/>
    </location>
</feature>
<dbReference type="Proteomes" id="UP000003786">
    <property type="component" value="Chromosome 1"/>
</dbReference>
<protein>
    <recommendedName>
        <fullName evidence="1">NEDD8-activating enzyme E1 catalytic subunit</fullName>
        <ecNumber evidence="1">6.2.1.64</ecNumber>
    </recommendedName>
</protein>
<organism evidence="5 6">
    <name type="scientific">Theileria orientalis strain Shintoku</name>
    <dbReference type="NCBI Taxonomy" id="869250"/>
    <lineage>
        <taxon>Eukaryota</taxon>
        <taxon>Sar</taxon>
        <taxon>Alveolata</taxon>
        <taxon>Apicomplexa</taxon>
        <taxon>Aconoidasida</taxon>
        <taxon>Piroplasmida</taxon>
        <taxon>Theileriidae</taxon>
        <taxon>Theileria</taxon>
    </lineage>
</organism>
<comment type="catalytic activity">
    <reaction evidence="1">
        <text>ATP + [NEDD8 protein] + [E1 NEDD8-activating enzyme]-L-cysteine = AMP + diphosphate + [E1 NEDD8-activating enzyme]-S-[NEDD8 protein]-yl-L-cysteine.</text>
        <dbReference type="EC" id="6.2.1.64"/>
    </reaction>
</comment>
<evidence type="ECO:0000313" key="6">
    <source>
        <dbReference type="Proteomes" id="UP000003786"/>
    </source>
</evidence>